<dbReference type="Pfam" id="PF04647">
    <property type="entry name" value="AgrB"/>
    <property type="match status" value="1"/>
</dbReference>
<dbReference type="STRING" id="1121298.SAMN05444401_1892"/>
<evidence type="ECO:0000256" key="3">
    <source>
        <dbReference type="ARBA" id="ARBA00022670"/>
    </source>
</evidence>
<gene>
    <name evidence="9" type="ORF">SAMN05444401_1892</name>
</gene>
<name>A0A1M6FCV9_9CLOT</name>
<feature type="transmembrane region" description="Helical" evidence="8">
    <location>
        <begin position="82"/>
        <end position="101"/>
    </location>
</feature>
<dbReference type="EMBL" id="FQZO01000002">
    <property type="protein sequence ID" value="SHI95449.1"/>
    <property type="molecule type" value="Genomic_DNA"/>
</dbReference>
<dbReference type="Proteomes" id="UP000184080">
    <property type="component" value="Unassembled WGS sequence"/>
</dbReference>
<reference evidence="9 10" key="1">
    <citation type="submission" date="2016-11" db="EMBL/GenBank/DDBJ databases">
        <authorList>
            <person name="Jaros S."/>
            <person name="Januszkiewicz K."/>
            <person name="Wedrychowicz H."/>
        </authorList>
    </citation>
    <scope>NUCLEOTIDE SEQUENCE [LARGE SCALE GENOMIC DNA]</scope>
    <source>
        <strain evidence="9 10">DSM 21864</strain>
    </source>
</reference>
<dbReference type="GO" id="GO:0006508">
    <property type="term" value="P:proteolysis"/>
    <property type="evidence" value="ECO:0007669"/>
    <property type="project" value="UniProtKB-KW"/>
</dbReference>
<dbReference type="GO" id="GO:0009372">
    <property type="term" value="P:quorum sensing"/>
    <property type="evidence" value="ECO:0007669"/>
    <property type="project" value="UniProtKB-KW"/>
</dbReference>
<evidence type="ECO:0000256" key="7">
    <source>
        <dbReference type="ARBA" id="ARBA00023136"/>
    </source>
</evidence>
<evidence type="ECO:0000256" key="5">
    <source>
        <dbReference type="ARBA" id="ARBA00022801"/>
    </source>
</evidence>
<evidence type="ECO:0000313" key="10">
    <source>
        <dbReference type="Proteomes" id="UP000184080"/>
    </source>
</evidence>
<dbReference type="GO" id="GO:0008233">
    <property type="term" value="F:peptidase activity"/>
    <property type="evidence" value="ECO:0007669"/>
    <property type="project" value="UniProtKB-KW"/>
</dbReference>
<keyword evidence="4 8" id="KW-0812">Transmembrane</keyword>
<keyword evidence="5" id="KW-0378">Hydrolase</keyword>
<keyword evidence="1" id="KW-1003">Cell membrane</keyword>
<evidence type="ECO:0000313" key="9">
    <source>
        <dbReference type="EMBL" id="SHI95449.1"/>
    </source>
</evidence>
<evidence type="ECO:0000256" key="8">
    <source>
        <dbReference type="SAM" id="Phobius"/>
    </source>
</evidence>
<keyword evidence="10" id="KW-1185">Reference proteome</keyword>
<keyword evidence="3" id="KW-0645">Protease</keyword>
<organism evidence="9 10">
    <name type="scientific">Clostridium amylolyticum</name>
    <dbReference type="NCBI Taxonomy" id="1121298"/>
    <lineage>
        <taxon>Bacteria</taxon>
        <taxon>Bacillati</taxon>
        <taxon>Bacillota</taxon>
        <taxon>Clostridia</taxon>
        <taxon>Eubacteriales</taxon>
        <taxon>Clostridiaceae</taxon>
        <taxon>Clostridium</taxon>
    </lineage>
</organism>
<sequence>MRKFTKLISENISKANQYTKDQEEQVEYALRVLIFETLKIIGSIIIFSLIGYPIQAIVAIITMCAIKPYIGGYHEDTQLKCFIAMLIILASITYLSLYVSLPFMSKVILSIVVFFAIWHQAPIINPAMPLTKKELINRNRILGLSLTTIFIFIALTFSGYVVISNTILWTLIISTILMFNKRSR</sequence>
<dbReference type="RefSeq" id="WP_073005815.1">
    <property type="nucleotide sequence ID" value="NZ_FQZO01000002.1"/>
</dbReference>
<dbReference type="InterPro" id="IPR006741">
    <property type="entry name" value="AgrB"/>
</dbReference>
<feature type="transmembrane region" description="Helical" evidence="8">
    <location>
        <begin position="107"/>
        <end position="128"/>
    </location>
</feature>
<dbReference type="GO" id="GO:0016020">
    <property type="term" value="C:membrane"/>
    <property type="evidence" value="ECO:0007669"/>
    <property type="project" value="InterPro"/>
</dbReference>
<dbReference type="SMART" id="SM00793">
    <property type="entry name" value="AgrB"/>
    <property type="match status" value="1"/>
</dbReference>
<proteinExistence type="predicted"/>
<accession>A0A1M6FCV9</accession>
<dbReference type="AlphaFoldDB" id="A0A1M6FCV9"/>
<evidence type="ECO:0000256" key="2">
    <source>
        <dbReference type="ARBA" id="ARBA00022654"/>
    </source>
</evidence>
<protein>
    <submittedName>
        <fullName evidence="9">Accessory gene regulator B</fullName>
    </submittedName>
</protein>
<keyword evidence="7 8" id="KW-0472">Membrane</keyword>
<evidence type="ECO:0000256" key="6">
    <source>
        <dbReference type="ARBA" id="ARBA00022989"/>
    </source>
</evidence>
<evidence type="ECO:0000256" key="4">
    <source>
        <dbReference type="ARBA" id="ARBA00022692"/>
    </source>
</evidence>
<evidence type="ECO:0000256" key="1">
    <source>
        <dbReference type="ARBA" id="ARBA00022475"/>
    </source>
</evidence>
<keyword evidence="2" id="KW-0673">Quorum sensing</keyword>
<keyword evidence="6 8" id="KW-1133">Transmembrane helix</keyword>
<feature type="transmembrane region" description="Helical" evidence="8">
    <location>
        <begin position="40"/>
        <end position="70"/>
    </location>
</feature>